<dbReference type="SUPFAM" id="SSF53756">
    <property type="entry name" value="UDP-Glycosyltransferase/glycogen phosphorylase"/>
    <property type="match status" value="3"/>
</dbReference>
<evidence type="ECO:0000259" key="1">
    <source>
        <dbReference type="Pfam" id="PF00534"/>
    </source>
</evidence>
<proteinExistence type="predicted"/>
<comment type="caution">
    <text evidence="2">The sequence shown here is derived from an EMBL/GenBank/DDBJ whole genome shotgun (WGS) entry which is preliminary data.</text>
</comment>
<name>T0GKS1_9SPHN</name>
<dbReference type="EMBL" id="ATHO01000157">
    <property type="protein sequence ID" value="EQB00623.1"/>
    <property type="molecule type" value="Genomic_DNA"/>
</dbReference>
<dbReference type="PANTHER" id="PTHR46401:SF9">
    <property type="entry name" value="MANNOSYLTRANSFERASE A"/>
    <property type="match status" value="1"/>
</dbReference>
<dbReference type="Pfam" id="PF00534">
    <property type="entry name" value="Glycos_transf_1"/>
    <property type="match status" value="3"/>
</dbReference>
<dbReference type="PATRIC" id="fig|1329909.3.peg.3471"/>
<protein>
    <recommendedName>
        <fullName evidence="1">Glycosyl transferase family 1 domain-containing protein</fullName>
    </recommendedName>
</protein>
<dbReference type="CDD" id="cd03801">
    <property type="entry name" value="GT4_PimA-like"/>
    <property type="match status" value="1"/>
</dbReference>
<feature type="domain" description="Glycosyl transferase family 1" evidence="1">
    <location>
        <begin position="795"/>
        <end position="943"/>
    </location>
</feature>
<dbReference type="GO" id="GO:0016757">
    <property type="term" value="F:glycosyltransferase activity"/>
    <property type="evidence" value="ECO:0007669"/>
    <property type="project" value="InterPro"/>
</dbReference>
<dbReference type="PANTHER" id="PTHR46401">
    <property type="entry name" value="GLYCOSYLTRANSFERASE WBBK-RELATED"/>
    <property type="match status" value="1"/>
</dbReference>
<accession>T0GKS1</accession>
<keyword evidence="3" id="KW-1185">Reference proteome</keyword>
<evidence type="ECO:0000313" key="3">
    <source>
        <dbReference type="Proteomes" id="UP000015525"/>
    </source>
</evidence>
<feature type="domain" description="Glycosyl transferase family 1" evidence="1">
    <location>
        <begin position="77"/>
        <end position="125"/>
    </location>
</feature>
<reference evidence="2 3" key="1">
    <citation type="journal article" date="2013" name="Genome Announc.">
        <title>Draft Genome Sequence of Sphingobium quisquiliarum Strain P25T, a Novel Hexachlorocyclohexane (HCH)-Degrading Bacterium Isolated from an HCH Dumpsite.</title>
        <authorList>
            <person name="Kumar Singh A."/>
            <person name="Sangwan N."/>
            <person name="Sharma A."/>
            <person name="Gupta V."/>
            <person name="Khurana J.P."/>
            <person name="Lal R."/>
        </authorList>
    </citation>
    <scope>NUCLEOTIDE SEQUENCE [LARGE SCALE GENOMIC DNA]</scope>
    <source>
        <strain evidence="2 3">P25</strain>
    </source>
</reference>
<feature type="domain" description="Glycosyl transferase family 1" evidence="1">
    <location>
        <begin position="394"/>
        <end position="527"/>
    </location>
</feature>
<sequence>MSPMTDEIVRSLGVTDSICISPGVDLDLFKPLVRIGVVGRTYHTGRKGEALVRAVMDVPGIEWHFTGAGWPGPAQHIAEDKLPDFYRSMDYVLVPAVNEGGPMSVLESLACGTPVIASNVGWVRDFPHIPFEKGDAQSLRAVLTELVESKRSLANAIGHMTWDNWAEQHDALFQRLFAKLAGDGSATGEAHAGLPRLGRVTLLTHGAEDTTLGGPSVRVPRTQREIQDLGINAHYSHNLNKQALSSDIVHLFNIWAPLQAVEIARKVKSAGRTLIFSPIILDLSEASVWQVDLLHVFRNADDAEDAGRMMRQASRLAKDANESLVEPEPGYIDALKEIGQLADGIIFLSQHEMRLFERLTGAPADKAFLVHNPVDGDHFADGDPSLFRETYGVQDYVLCLARLEHRKNQLMLASALAGTGIQLVLAGHNVDDEYLALIERFGDDNVLHVPRLEPGSEMLRSALAGARVFALPSWAEGAPLAALEAAAAGAHLVLSDRSGEREYFGDFARYCDPADTLSIRTAIMEAWSEGLDPQRVEAQKAHVRQTYSWQNYARGTVDVYRQVTARIKARLPGPQAADPVSVERHRTGGLVFDITTWVNNALTLSGIVRVECALASQLLQQQGLDVKFVCYHSASAGFVTVPKDIVAHNLVASYLTTLRSDKALPVFQDDDPQRYADIVSVGSSWMQNPEYVSDLGEFARRHDLRLSVLMHDMTPYLFPQWYPVGYAQVWNENCRALVAQCSRMIVYSQSTLNDLIEFCDEFGVAMPPAARIKLADDIGDLGGERSDNGMAATAKFLRLPFILAVGGIHIRKNYGLLADVWAILHDKMGDATPHLVIVGGVAWNGTELARAISEDRRLKDRIHILTDIDDASLAELYDLCLFTVYPSLYEGWGLPVGESLAHGKICLASNASSMKEIAPDFTDLLDPLDRKAWAALIQHYASSKTARSYREGQIASGYVPLSWKDTTEGVVSVLDMPCPARQAEPYTLGSVVLVTAKTNGRRYLGGGWAAPEGWGCWSRSISPSLSLRLARSADDDLVFSVLAKVMKRASDERTYVVKVNDSAIGKWVFNAQRPDRAGSDVYVSRVRIPREALGDDTQVRIVLEADNLCAVKDIAPDSADTRRLGIGLVAFWLGDAALSVDAPNMLRAMPSVLQTLNHPASVNLGTVLSNNPYRPSPSLDNWLSVVDYVQLGEVAGNAISATQGMIRLNFGLARFALGQALDVQLALGNVAINGRPTQAALFANGEFLETIDIPANGMIHAVTIGQSILGMSDPLQLDVVVRPSAGGRRPVVMIKAICFNQNRSHPAHLTLDAGQDIVDYGRKMAGISRSRRVGQDWFFQGDGELWSSAFDTQLDIDPQGCGFFEMDVCRLLSGKEGDSLALSVGDHQYVLEFPTGQRGSISAPCRVSGPILDPEALMRFRFTDHAPDGSEGERVEGDWRAICITGLRLLRLEALHSGQNPEQADRGVERVLWGEGWNPTAELDGGRWGMAHRMEMKVMLAPGVSCLRMRMDCLAPPGEDQELKVAVDGVPVGTCLLPLLDVQDCTFGFFPVDDISVRTVTIEALHVVSPRDLGINEDPRQLSVRVWNIDVPPHPSENSEPVEEALLA</sequence>
<dbReference type="CDD" id="cd03809">
    <property type="entry name" value="GT4_MtfB-like"/>
    <property type="match status" value="1"/>
</dbReference>
<dbReference type="Gene3D" id="3.40.50.2000">
    <property type="entry name" value="Glycogen Phosphorylase B"/>
    <property type="match status" value="4"/>
</dbReference>
<organism evidence="2 3">
    <name type="scientific">Sphingobium quisquiliarum P25</name>
    <dbReference type="NCBI Taxonomy" id="1329909"/>
    <lineage>
        <taxon>Bacteria</taxon>
        <taxon>Pseudomonadati</taxon>
        <taxon>Pseudomonadota</taxon>
        <taxon>Alphaproteobacteria</taxon>
        <taxon>Sphingomonadales</taxon>
        <taxon>Sphingomonadaceae</taxon>
        <taxon>Sphingobium</taxon>
    </lineage>
</organism>
<dbReference type="Proteomes" id="UP000015525">
    <property type="component" value="Unassembled WGS sequence"/>
</dbReference>
<dbReference type="InterPro" id="IPR001296">
    <property type="entry name" value="Glyco_trans_1"/>
</dbReference>
<evidence type="ECO:0000313" key="2">
    <source>
        <dbReference type="EMBL" id="EQB00623.1"/>
    </source>
</evidence>
<gene>
    <name evidence="2" type="ORF">L288_18030</name>
</gene>